<feature type="transmembrane region" description="Helical" evidence="2">
    <location>
        <begin position="20"/>
        <end position="44"/>
    </location>
</feature>
<keyword evidence="4" id="KW-1185">Reference proteome</keyword>
<feature type="transmembrane region" description="Helical" evidence="2">
    <location>
        <begin position="56"/>
        <end position="80"/>
    </location>
</feature>
<keyword evidence="2" id="KW-1133">Transmembrane helix</keyword>
<sequence length="241" mass="27991">MGSLKHRKGKFHTILKHHHLRTIATLFHYAEFCVVLVLIFRLSIKLPMALKNSSEYLGGFVVTPRFVFLLGNFIIVALFVQSGHFSSNGSSTHSSETVLYEEFIQKSSSYINKEIQENKNEPGKDQNKERTESIKRNQNVDANRVSLMCNEIHGEKITKGVICLEEKKEYRRCRSDILRHVEREKPRHVLYRCESVKNRGNVGISGSYPEDGMSNDEFRRTIEAFIARQQRLRRQEQCFIA</sequence>
<evidence type="ECO:0008006" key="5">
    <source>
        <dbReference type="Google" id="ProtNLM"/>
    </source>
</evidence>
<keyword evidence="2" id="KW-0812">Transmembrane</keyword>
<dbReference type="AlphaFoldDB" id="A0A444Y004"/>
<dbReference type="Gramene" id="arahy.Tifrunner.gnm2.ann2.Ah18g358700.1">
    <property type="protein sequence ID" value="arahy.Tifrunner.gnm2.ann2.Ah18g358700.1-CDS-1"/>
    <property type="gene ID" value="arahy.Tifrunner.gnm2.ann2.Ah18g358700"/>
</dbReference>
<organism evidence="3 4">
    <name type="scientific">Arachis hypogaea</name>
    <name type="common">Peanut</name>
    <dbReference type="NCBI Taxonomy" id="3818"/>
    <lineage>
        <taxon>Eukaryota</taxon>
        <taxon>Viridiplantae</taxon>
        <taxon>Streptophyta</taxon>
        <taxon>Embryophyta</taxon>
        <taxon>Tracheophyta</taxon>
        <taxon>Spermatophyta</taxon>
        <taxon>Magnoliopsida</taxon>
        <taxon>eudicotyledons</taxon>
        <taxon>Gunneridae</taxon>
        <taxon>Pentapetalae</taxon>
        <taxon>rosids</taxon>
        <taxon>fabids</taxon>
        <taxon>Fabales</taxon>
        <taxon>Fabaceae</taxon>
        <taxon>Papilionoideae</taxon>
        <taxon>50 kb inversion clade</taxon>
        <taxon>dalbergioids sensu lato</taxon>
        <taxon>Dalbergieae</taxon>
        <taxon>Pterocarpus clade</taxon>
        <taxon>Arachis</taxon>
    </lineage>
</organism>
<dbReference type="EMBL" id="SDMP01000018">
    <property type="protein sequence ID" value="RYQ95216.1"/>
    <property type="molecule type" value="Genomic_DNA"/>
</dbReference>
<comment type="caution">
    <text evidence="3">The sequence shown here is derived from an EMBL/GenBank/DDBJ whole genome shotgun (WGS) entry which is preliminary data.</text>
</comment>
<dbReference type="SMR" id="A0A444Y004"/>
<evidence type="ECO:0000256" key="1">
    <source>
        <dbReference type="SAM" id="MobiDB-lite"/>
    </source>
</evidence>
<accession>A0A444Y004</accession>
<dbReference type="PANTHER" id="PTHR33640:SF8">
    <property type="entry name" value="TRANSMEMBRANE PROTEIN"/>
    <property type="match status" value="1"/>
</dbReference>
<dbReference type="PANTHER" id="PTHR33640">
    <property type="entry name" value="TRANSMEMBRANE PROTEIN"/>
    <property type="match status" value="1"/>
</dbReference>
<reference evidence="3 4" key="1">
    <citation type="submission" date="2019-01" db="EMBL/GenBank/DDBJ databases">
        <title>Sequencing of cultivated peanut Arachis hypogaea provides insights into genome evolution and oil improvement.</title>
        <authorList>
            <person name="Chen X."/>
        </authorList>
    </citation>
    <scope>NUCLEOTIDE SEQUENCE [LARGE SCALE GENOMIC DNA]</scope>
    <source>
        <strain evidence="4">cv. Fuhuasheng</strain>
        <tissue evidence="3">Leaves</tissue>
    </source>
</reference>
<dbReference type="OrthoDB" id="1095087at2759"/>
<evidence type="ECO:0000313" key="3">
    <source>
        <dbReference type="EMBL" id="RYQ95216.1"/>
    </source>
</evidence>
<evidence type="ECO:0000256" key="2">
    <source>
        <dbReference type="SAM" id="Phobius"/>
    </source>
</evidence>
<dbReference type="Proteomes" id="UP000289738">
    <property type="component" value="Chromosome B08"/>
</dbReference>
<evidence type="ECO:0000313" key="4">
    <source>
        <dbReference type="Proteomes" id="UP000289738"/>
    </source>
</evidence>
<feature type="region of interest" description="Disordered" evidence="1">
    <location>
        <begin position="115"/>
        <end position="137"/>
    </location>
</feature>
<dbReference type="STRING" id="3818.A0A444Y004"/>
<keyword evidence="2" id="KW-0472">Membrane</keyword>
<feature type="compositionally biased region" description="Basic and acidic residues" evidence="1">
    <location>
        <begin position="115"/>
        <end position="135"/>
    </location>
</feature>
<proteinExistence type="predicted"/>
<protein>
    <recommendedName>
        <fullName evidence="5">DUF4408 domain-containing protein</fullName>
    </recommendedName>
</protein>
<gene>
    <name evidence="3" type="ORF">Ahy_B08g090277</name>
</gene>
<name>A0A444Y004_ARAHY</name>